<dbReference type="InterPro" id="IPR036875">
    <property type="entry name" value="Znf_CCHC_sf"/>
</dbReference>
<dbReference type="InterPro" id="IPR032567">
    <property type="entry name" value="RTL1-rel"/>
</dbReference>
<proteinExistence type="inferred from homology"/>
<dbReference type="PROSITE" id="PS50158">
    <property type="entry name" value="ZF_CCHC"/>
    <property type="match status" value="1"/>
</dbReference>
<dbReference type="EC" id="3.1.26.4" evidence="2"/>
<dbReference type="STRING" id="8090.ENSORLP00000039839"/>
<dbReference type="InterPro" id="IPR043128">
    <property type="entry name" value="Rev_trsase/Diguanyl_cyclase"/>
</dbReference>
<dbReference type="InterPro" id="IPR005162">
    <property type="entry name" value="Retrotrans_gag_dom"/>
</dbReference>
<evidence type="ECO:0000313" key="7">
    <source>
        <dbReference type="Proteomes" id="UP000001038"/>
    </source>
</evidence>
<name>A0A3B3I7I4_ORYLA</name>
<dbReference type="GeneTree" id="ENSGT00950000183173"/>
<dbReference type="AlphaFoldDB" id="A0A3B3I7I4"/>
<dbReference type="Pfam" id="PF00098">
    <property type="entry name" value="zf-CCHC"/>
    <property type="match status" value="1"/>
</dbReference>
<dbReference type="InterPro" id="IPR021109">
    <property type="entry name" value="Peptidase_aspartic_dom_sf"/>
</dbReference>
<dbReference type="SUPFAM" id="SSF50630">
    <property type="entry name" value="Acid proteases"/>
    <property type="match status" value="1"/>
</dbReference>
<dbReference type="InterPro" id="IPR000477">
    <property type="entry name" value="RT_dom"/>
</dbReference>
<evidence type="ECO:0000259" key="5">
    <source>
        <dbReference type="PROSITE" id="PS50158"/>
    </source>
</evidence>
<dbReference type="SUPFAM" id="SSF57756">
    <property type="entry name" value="Retrovirus zinc finger-like domains"/>
    <property type="match status" value="1"/>
</dbReference>
<evidence type="ECO:0000256" key="4">
    <source>
        <dbReference type="SAM" id="MobiDB-lite"/>
    </source>
</evidence>
<dbReference type="PANTHER" id="PTHR15503">
    <property type="entry name" value="LDOC1 RELATED"/>
    <property type="match status" value="1"/>
</dbReference>
<reference evidence="6 7" key="1">
    <citation type="journal article" date="2007" name="Nature">
        <title>The medaka draft genome and insights into vertebrate genome evolution.</title>
        <authorList>
            <person name="Kasahara M."/>
            <person name="Naruse K."/>
            <person name="Sasaki S."/>
            <person name="Nakatani Y."/>
            <person name="Qu W."/>
            <person name="Ahsan B."/>
            <person name="Yamada T."/>
            <person name="Nagayasu Y."/>
            <person name="Doi K."/>
            <person name="Kasai Y."/>
            <person name="Jindo T."/>
            <person name="Kobayashi D."/>
            <person name="Shimada A."/>
            <person name="Toyoda A."/>
            <person name="Kuroki Y."/>
            <person name="Fujiyama A."/>
            <person name="Sasaki T."/>
            <person name="Shimizu A."/>
            <person name="Asakawa S."/>
            <person name="Shimizu N."/>
            <person name="Hashimoto S."/>
            <person name="Yang J."/>
            <person name="Lee Y."/>
            <person name="Matsushima K."/>
            <person name="Sugano S."/>
            <person name="Sakaizumi M."/>
            <person name="Narita T."/>
            <person name="Ohishi K."/>
            <person name="Haga S."/>
            <person name="Ohta F."/>
            <person name="Nomoto H."/>
            <person name="Nogata K."/>
            <person name="Morishita T."/>
            <person name="Endo T."/>
            <person name="Shin-I T."/>
            <person name="Takeda H."/>
            <person name="Morishita S."/>
            <person name="Kohara Y."/>
        </authorList>
    </citation>
    <scope>NUCLEOTIDE SEQUENCE [LARGE SCALE GENOMIC DNA]</scope>
    <source>
        <strain evidence="6 7">Hd-rR</strain>
    </source>
</reference>
<feature type="region of interest" description="Disordered" evidence="4">
    <location>
        <begin position="664"/>
        <end position="688"/>
    </location>
</feature>
<sequence length="688" mass="77511">MRKSSLCSDILQYSRRQIVLSEIKNNNSRWDLQIVTPVKSRGVMKKEQFICSRELQQQQKQNKDLISRIQDITRTLQTLNTTAPASVPSPSDLFTSASTPENFRLQPEPFHGDVEACGGFLLQCQLLFQLSPCFYRSDLTKITLIVNSLRSKALRWAQAFLAVNHIPQLPLERFINEFRLVFHRPKKQEEATRRLLSLKQGDRSVCDHVIDFRILAVEAGWTDPALRGVFYQSLNDHIKDHLCTQPEATGFEGLVNAALRSDIRLRERKLERTSQPRTPLIANQCPSSIHLTESPAVLPRKSPEEPMQICHSKLSAEERQKRSNEGLCFYCGNPGHQVSQCKLRLNSRTPPLDDRPRAGKSVSPPTDFCCIPVKLCFDSRVTEAQALIDSRAEQSLIDLGLVKSLSLPTEPLETPVKAAGLGGQHLSVITHRTGPIQLITSGNHHENIQFFITHSPHNPIVLGCSWLKHHNPQFDWVYQRVNSWSAYCMANCLQSAIPDLTPVNSALAESIDLTKVPSCYHHFKAVFSKCKANALPSHRPYDCAIELLQGATLPKGHLFNLSGPEKAAMESYIHEALSSGHIRPSSSPVGAGFFFVVKKDKTLRPCIDYRELNSITVKGKYSLPLISSVFDSVQGAQIFSKLDLRNAYHLVRIKEGDEWKTAFNTPLGHYDQEPQPRYPQPRPESTRT</sequence>
<dbReference type="Ensembl" id="ENSORLT00000030780.1">
    <property type="protein sequence ID" value="ENSORLP00000039839.1"/>
    <property type="gene ID" value="ENSORLG00000025074.1"/>
</dbReference>
<dbReference type="PANTHER" id="PTHR15503:SF36">
    <property type="entry name" value="RETROTRANSPOSON GAG-LIKE PROTEIN 5"/>
    <property type="match status" value="1"/>
</dbReference>
<dbReference type="Pfam" id="PF00078">
    <property type="entry name" value="RVT_1"/>
    <property type="match status" value="1"/>
</dbReference>
<dbReference type="GO" id="GO:0008270">
    <property type="term" value="F:zinc ion binding"/>
    <property type="evidence" value="ECO:0007669"/>
    <property type="project" value="UniProtKB-KW"/>
</dbReference>
<reference evidence="6" key="2">
    <citation type="submission" date="2025-08" db="UniProtKB">
        <authorList>
            <consortium name="Ensembl"/>
        </authorList>
    </citation>
    <scope>IDENTIFICATION</scope>
    <source>
        <strain evidence="6">Hd-rR</strain>
    </source>
</reference>
<dbReference type="Pfam" id="PF03732">
    <property type="entry name" value="Retrotrans_gag"/>
    <property type="match status" value="1"/>
</dbReference>
<dbReference type="CDD" id="cd00303">
    <property type="entry name" value="retropepsin_like"/>
    <property type="match status" value="1"/>
</dbReference>
<dbReference type="CDD" id="cd01647">
    <property type="entry name" value="RT_LTR"/>
    <property type="match status" value="1"/>
</dbReference>
<dbReference type="GO" id="GO:0003676">
    <property type="term" value="F:nucleic acid binding"/>
    <property type="evidence" value="ECO:0007669"/>
    <property type="project" value="InterPro"/>
</dbReference>
<dbReference type="InterPro" id="IPR043502">
    <property type="entry name" value="DNA/RNA_pol_sf"/>
</dbReference>
<dbReference type="Gene3D" id="3.10.10.10">
    <property type="entry name" value="HIV Type 1 Reverse Transcriptase, subunit A, domain 1"/>
    <property type="match status" value="1"/>
</dbReference>
<dbReference type="Gene3D" id="3.30.70.270">
    <property type="match status" value="1"/>
</dbReference>
<protein>
    <recommendedName>
        <fullName evidence="2">ribonuclease H</fullName>
        <ecNumber evidence="2">3.1.26.4</ecNumber>
    </recommendedName>
</protein>
<keyword evidence="3" id="KW-0862">Zinc</keyword>
<evidence type="ECO:0000313" key="6">
    <source>
        <dbReference type="Ensembl" id="ENSORLP00000039839.1"/>
    </source>
</evidence>
<accession>A0A3B3I7I4</accession>
<dbReference type="Bgee" id="ENSORLG00000025074">
    <property type="expression patterns" value="Expressed in gastrula and 1 other cell type or tissue"/>
</dbReference>
<feature type="domain" description="CCHC-type" evidence="5">
    <location>
        <begin position="328"/>
        <end position="342"/>
    </location>
</feature>
<keyword evidence="3" id="KW-0863">Zinc-finger</keyword>
<evidence type="ECO:0000256" key="3">
    <source>
        <dbReference type="PROSITE-ProRule" id="PRU00047"/>
    </source>
</evidence>
<keyword evidence="3" id="KW-0479">Metal-binding</keyword>
<evidence type="ECO:0000256" key="1">
    <source>
        <dbReference type="ARBA" id="ARBA00010879"/>
    </source>
</evidence>
<evidence type="ECO:0000256" key="2">
    <source>
        <dbReference type="ARBA" id="ARBA00012180"/>
    </source>
</evidence>
<dbReference type="GO" id="GO:0004523">
    <property type="term" value="F:RNA-DNA hybrid ribonuclease activity"/>
    <property type="evidence" value="ECO:0007669"/>
    <property type="project" value="UniProtKB-EC"/>
</dbReference>
<keyword evidence="7" id="KW-1185">Reference proteome</keyword>
<organism evidence="6 7">
    <name type="scientific">Oryzias latipes</name>
    <name type="common">Japanese rice fish</name>
    <name type="synonym">Japanese killifish</name>
    <dbReference type="NCBI Taxonomy" id="8090"/>
    <lineage>
        <taxon>Eukaryota</taxon>
        <taxon>Metazoa</taxon>
        <taxon>Chordata</taxon>
        <taxon>Craniata</taxon>
        <taxon>Vertebrata</taxon>
        <taxon>Euteleostomi</taxon>
        <taxon>Actinopterygii</taxon>
        <taxon>Neopterygii</taxon>
        <taxon>Teleostei</taxon>
        <taxon>Neoteleostei</taxon>
        <taxon>Acanthomorphata</taxon>
        <taxon>Ovalentaria</taxon>
        <taxon>Atherinomorphae</taxon>
        <taxon>Beloniformes</taxon>
        <taxon>Adrianichthyidae</taxon>
        <taxon>Oryziinae</taxon>
        <taxon>Oryzias</taxon>
    </lineage>
</organism>
<dbReference type="InParanoid" id="A0A3B3I7I4"/>
<dbReference type="InterPro" id="IPR001878">
    <property type="entry name" value="Znf_CCHC"/>
</dbReference>
<reference evidence="6" key="3">
    <citation type="submission" date="2025-09" db="UniProtKB">
        <authorList>
            <consortium name="Ensembl"/>
        </authorList>
    </citation>
    <scope>IDENTIFICATION</scope>
    <source>
        <strain evidence="6">Hd-rR</strain>
    </source>
</reference>
<comment type="similarity">
    <text evidence="1">Belongs to the beta type-B retroviral polymerase family. HERV class-II K(HML-2) pol subfamily.</text>
</comment>
<dbReference type="Gene3D" id="2.40.70.10">
    <property type="entry name" value="Acid Proteases"/>
    <property type="match status" value="1"/>
</dbReference>
<dbReference type="Proteomes" id="UP000001038">
    <property type="component" value="Chromosome 21"/>
</dbReference>
<dbReference type="SUPFAM" id="SSF56672">
    <property type="entry name" value="DNA/RNA polymerases"/>
    <property type="match status" value="1"/>
</dbReference>